<dbReference type="SUPFAM" id="SSF53720">
    <property type="entry name" value="ALDH-like"/>
    <property type="match status" value="1"/>
</dbReference>
<dbReference type="InterPro" id="IPR016161">
    <property type="entry name" value="Ald_DH/histidinol_DH"/>
</dbReference>
<feature type="active site" evidence="2">
    <location>
        <position position="162"/>
    </location>
</feature>
<organism evidence="5 6">
    <name type="scientific">Candidatus Uhrbacteria bacterium CG_4_9_14_3_um_filter_36_7</name>
    <dbReference type="NCBI Taxonomy" id="1975033"/>
    <lineage>
        <taxon>Bacteria</taxon>
        <taxon>Candidatus Uhriibacteriota</taxon>
    </lineage>
</organism>
<dbReference type="InterPro" id="IPR029510">
    <property type="entry name" value="Ald_DH_CS_GLU"/>
</dbReference>
<sequence length="380" mass="42230">MKKSIVEALFDVEFTKGALLFFAQNSPSYLQPEEVVHDKNIYPNKKTFLYFEPIGTIAAIKPWNFPFDLPIWSCIAPALMAGNAVILKPSPLTTKTGELIEDIFLQAGASEGLIQTIIGDDEVGKELVQVEGIDMISFTGSIKTGHSIASECAKMGKKYVLEMGGKDVAIVFPDCDIKTTLNGITMHGFMNNGQVCTSIERLLIHKNIYKEFLDKLILKVKEITPVPFANKNQFLIVRKQLEEAVQTGCHILIGGKNFDEDKNIIEPTILECIDTSLDIWQKESFGPVLAVRSFETVEQVIRLANNSIYGLGASVWTNNIDIFSSLAKKLEVGMVWQNEANLPFLEGVWTGWKQSGFGVSLGKHGTRVYTKIKQISESIF</sequence>
<dbReference type="Gene3D" id="3.40.309.10">
    <property type="entry name" value="Aldehyde Dehydrogenase, Chain A, domain 2"/>
    <property type="match status" value="1"/>
</dbReference>
<proteinExistence type="inferred from homology"/>
<evidence type="ECO:0000256" key="2">
    <source>
        <dbReference type="PROSITE-ProRule" id="PRU10007"/>
    </source>
</evidence>
<evidence type="ECO:0000259" key="4">
    <source>
        <dbReference type="Pfam" id="PF00171"/>
    </source>
</evidence>
<dbReference type="EMBL" id="PFWS01000030">
    <property type="protein sequence ID" value="PJA47331.1"/>
    <property type="molecule type" value="Genomic_DNA"/>
</dbReference>
<dbReference type="GO" id="GO:0016620">
    <property type="term" value="F:oxidoreductase activity, acting on the aldehyde or oxo group of donors, NAD or NADP as acceptor"/>
    <property type="evidence" value="ECO:0007669"/>
    <property type="project" value="InterPro"/>
</dbReference>
<dbReference type="InterPro" id="IPR016163">
    <property type="entry name" value="Ald_DH_C"/>
</dbReference>
<dbReference type="InterPro" id="IPR016162">
    <property type="entry name" value="Ald_DH_N"/>
</dbReference>
<protein>
    <recommendedName>
        <fullName evidence="4">Aldehyde dehydrogenase domain-containing protein</fullName>
    </recommendedName>
</protein>
<dbReference type="Pfam" id="PF00171">
    <property type="entry name" value="Aldedh"/>
    <property type="match status" value="1"/>
</dbReference>
<evidence type="ECO:0000256" key="1">
    <source>
        <dbReference type="ARBA" id="ARBA00023002"/>
    </source>
</evidence>
<dbReference type="InterPro" id="IPR015590">
    <property type="entry name" value="Aldehyde_DH_dom"/>
</dbReference>
<evidence type="ECO:0000256" key="3">
    <source>
        <dbReference type="RuleBase" id="RU003345"/>
    </source>
</evidence>
<gene>
    <name evidence="5" type="ORF">CO172_02000</name>
</gene>
<dbReference type="Proteomes" id="UP000229749">
    <property type="component" value="Unassembled WGS sequence"/>
</dbReference>
<dbReference type="PANTHER" id="PTHR11699">
    <property type="entry name" value="ALDEHYDE DEHYDROGENASE-RELATED"/>
    <property type="match status" value="1"/>
</dbReference>
<reference evidence="6" key="1">
    <citation type="submission" date="2017-09" db="EMBL/GenBank/DDBJ databases">
        <title>Depth-based differentiation of microbial function through sediment-hosted aquifers and enrichment of novel symbionts in the deep terrestrial subsurface.</title>
        <authorList>
            <person name="Probst A.J."/>
            <person name="Ladd B."/>
            <person name="Jarett J.K."/>
            <person name="Geller-Mcgrath D.E."/>
            <person name="Sieber C.M.K."/>
            <person name="Emerson J.B."/>
            <person name="Anantharaman K."/>
            <person name="Thomas B.C."/>
            <person name="Malmstrom R."/>
            <person name="Stieglmeier M."/>
            <person name="Klingl A."/>
            <person name="Woyke T."/>
            <person name="Ryan C.M."/>
            <person name="Banfield J.F."/>
        </authorList>
    </citation>
    <scope>NUCLEOTIDE SEQUENCE [LARGE SCALE GENOMIC DNA]</scope>
</reference>
<dbReference type="AlphaFoldDB" id="A0A2M7XHI1"/>
<dbReference type="Gene3D" id="3.40.605.10">
    <property type="entry name" value="Aldehyde Dehydrogenase, Chain A, domain 1"/>
    <property type="match status" value="1"/>
</dbReference>
<accession>A0A2M7XHI1</accession>
<feature type="domain" description="Aldehyde dehydrogenase" evidence="4">
    <location>
        <begin position="3"/>
        <end position="375"/>
    </location>
</feature>
<dbReference type="CDD" id="cd07078">
    <property type="entry name" value="ALDH"/>
    <property type="match status" value="1"/>
</dbReference>
<name>A0A2M7XHI1_9BACT</name>
<dbReference type="PROSITE" id="PS00687">
    <property type="entry name" value="ALDEHYDE_DEHYDR_GLU"/>
    <property type="match status" value="1"/>
</dbReference>
<keyword evidence="1 3" id="KW-0560">Oxidoreductase</keyword>
<evidence type="ECO:0000313" key="5">
    <source>
        <dbReference type="EMBL" id="PJA47331.1"/>
    </source>
</evidence>
<comment type="similarity">
    <text evidence="3">Belongs to the aldehyde dehydrogenase family.</text>
</comment>
<evidence type="ECO:0000313" key="6">
    <source>
        <dbReference type="Proteomes" id="UP000229749"/>
    </source>
</evidence>
<comment type="caution">
    <text evidence="5">The sequence shown here is derived from an EMBL/GenBank/DDBJ whole genome shotgun (WGS) entry which is preliminary data.</text>
</comment>